<dbReference type="Proteomes" id="UP000273516">
    <property type="component" value="Unassembled WGS sequence"/>
</dbReference>
<dbReference type="InterPro" id="IPR013727">
    <property type="entry name" value="2CSK_N"/>
</dbReference>
<keyword evidence="7 13" id="KW-0418">Kinase</keyword>
<feature type="domain" description="Histidine kinase" evidence="11">
    <location>
        <begin position="250"/>
        <end position="463"/>
    </location>
</feature>
<dbReference type="InterPro" id="IPR004358">
    <property type="entry name" value="Sig_transdc_His_kin-like_C"/>
</dbReference>
<dbReference type="OrthoDB" id="913606at2"/>
<evidence type="ECO:0000259" key="12">
    <source>
        <dbReference type="PROSITE" id="PS50885"/>
    </source>
</evidence>
<comment type="caution">
    <text evidence="13">The sequence shown here is derived from an EMBL/GenBank/DDBJ whole genome shotgun (WGS) entry which is preliminary data.</text>
</comment>
<keyword evidence="10" id="KW-0472">Membrane</keyword>
<keyword evidence="9" id="KW-0902">Two-component regulatory system</keyword>
<reference evidence="13 14" key="1">
    <citation type="submission" date="2018-07" db="EMBL/GenBank/DDBJ databases">
        <authorList>
            <person name="Zhang Y."/>
            <person name="Wang L."/>
            <person name="Ma S."/>
        </authorList>
    </citation>
    <scope>NUCLEOTIDE SEQUENCE [LARGE SCALE GENOMIC DNA]</scope>
    <source>
        <strain evidence="13 14">4-2</strain>
    </source>
</reference>
<dbReference type="InterPro" id="IPR003660">
    <property type="entry name" value="HAMP_dom"/>
</dbReference>
<keyword evidence="5" id="KW-0808">Transferase</keyword>
<dbReference type="Gene3D" id="1.10.287.130">
    <property type="match status" value="1"/>
</dbReference>
<keyword evidence="14" id="KW-1185">Reference proteome</keyword>
<accession>A0A3M0M4R0</accession>
<dbReference type="Pfam" id="PF02518">
    <property type="entry name" value="HATPase_c"/>
    <property type="match status" value="1"/>
</dbReference>
<dbReference type="Pfam" id="PF08521">
    <property type="entry name" value="2CSK_N"/>
    <property type="match status" value="1"/>
</dbReference>
<evidence type="ECO:0000256" key="4">
    <source>
        <dbReference type="ARBA" id="ARBA00022553"/>
    </source>
</evidence>
<evidence type="ECO:0000256" key="10">
    <source>
        <dbReference type="ARBA" id="ARBA00023136"/>
    </source>
</evidence>
<evidence type="ECO:0000256" key="9">
    <source>
        <dbReference type="ARBA" id="ARBA00023012"/>
    </source>
</evidence>
<dbReference type="EC" id="2.7.13.3" evidence="3"/>
<gene>
    <name evidence="13" type="ORF">C9E81_18745</name>
</gene>
<dbReference type="PRINTS" id="PR00344">
    <property type="entry name" value="BCTRLSENSOR"/>
</dbReference>
<evidence type="ECO:0000256" key="7">
    <source>
        <dbReference type="ARBA" id="ARBA00022777"/>
    </source>
</evidence>
<feature type="domain" description="HAMP" evidence="12">
    <location>
        <begin position="191"/>
        <end position="242"/>
    </location>
</feature>
<dbReference type="CDD" id="cd00075">
    <property type="entry name" value="HATPase"/>
    <property type="match status" value="1"/>
</dbReference>
<dbReference type="Gene3D" id="3.30.565.10">
    <property type="entry name" value="Histidine kinase-like ATPase, C-terminal domain"/>
    <property type="match status" value="1"/>
</dbReference>
<evidence type="ECO:0000256" key="1">
    <source>
        <dbReference type="ARBA" id="ARBA00000085"/>
    </source>
</evidence>
<evidence type="ECO:0000313" key="13">
    <source>
        <dbReference type="EMBL" id="RMC32421.1"/>
    </source>
</evidence>
<dbReference type="GO" id="GO:0000155">
    <property type="term" value="F:phosphorelay sensor kinase activity"/>
    <property type="evidence" value="ECO:0007669"/>
    <property type="project" value="InterPro"/>
</dbReference>
<dbReference type="PANTHER" id="PTHR45436:SF1">
    <property type="entry name" value="SENSOR PROTEIN QSEC"/>
    <property type="match status" value="1"/>
</dbReference>
<dbReference type="SMART" id="SM00387">
    <property type="entry name" value="HATPase_c"/>
    <property type="match status" value="1"/>
</dbReference>
<evidence type="ECO:0000256" key="8">
    <source>
        <dbReference type="ARBA" id="ARBA00022989"/>
    </source>
</evidence>
<dbReference type="PROSITE" id="PS50885">
    <property type="entry name" value="HAMP"/>
    <property type="match status" value="1"/>
</dbReference>
<evidence type="ECO:0000256" key="6">
    <source>
        <dbReference type="ARBA" id="ARBA00022692"/>
    </source>
</evidence>
<dbReference type="SUPFAM" id="SSF47384">
    <property type="entry name" value="Homodimeric domain of signal transducing histidine kinase"/>
    <property type="match status" value="1"/>
</dbReference>
<dbReference type="InterPro" id="IPR050428">
    <property type="entry name" value="TCS_sensor_his_kinase"/>
</dbReference>
<keyword evidence="8" id="KW-1133">Transmembrane helix</keyword>
<dbReference type="InterPro" id="IPR003594">
    <property type="entry name" value="HATPase_dom"/>
</dbReference>
<name>A0A3M0M4R0_9RHOB</name>
<dbReference type="RefSeq" id="WP_122113884.1">
    <property type="nucleotide sequence ID" value="NZ_QOKZ01000009.1"/>
</dbReference>
<organism evidence="13 14">
    <name type="scientific">Paracoccus alkanivorans</name>
    <dbReference type="NCBI Taxonomy" id="2116655"/>
    <lineage>
        <taxon>Bacteria</taxon>
        <taxon>Pseudomonadati</taxon>
        <taxon>Pseudomonadota</taxon>
        <taxon>Alphaproteobacteria</taxon>
        <taxon>Rhodobacterales</taxon>
        <taxon>Paracoccaceae</taxon>
        <taxon>Paracoccus</taxon>
    </lineage>
</organism>
<evidence type="ECO:0000259" key="11">
    <source>
        <dbReference type="PROSITE" id="PS50109"/>
    </source>
</evidence>
<evidence type="ECO:0000313" key="14">
    <source>
        <dbReference type="Proteomes" id="UP000273516"/>
    </source>
</evidence>
<dbReference type="GO" id="GO:0005886">
    <property type="term" value="C:plasma membrane"/>
    <property type="evidence" value="ECO:0007669"/>
    <property type="project" value="TreeGrafter"/>
</dbReference>
<dbReference type="PROSITE" id="PS50109">
    <property type="entry name" value="HIS_KIN"/>
    <property type="match status" value="1"/>
</dbReference>
<proteinExistence type="predicted"/>
<dbReference type="EMBL" id="QOKZ01000009">
    <property type="protein sequence ID" value="RMC32421.1"/>
    <property type="molecule type" value="Genomic_DNA"/>
</dbReference>
<dbReference type="AlphaFoldDB" id="A0A3M0M4R0"/>
<dbReference type="InterPro" id="IPR036890">
    <property type="entry name" value="HATPase_C_sf"/>
</dbReference>
<keyword evidence="4" id="KW-0597">Phosphoprotein</keyword>
<evidence type="ECO:0000256" key="3">
    <source>
        <dbReference type="ARBA" id="ARBA00012438"/>
    </source>
</evidence>
<comment type="subcellular location">
    <subcellularLocation>
        <location evidence="2">Membrane</location>
    </subcellularLocation>
</comment>
<dbReference type="PANTHER" id="PTHR45436">
    <property type="entry name" value="SENSOR HISTIDINE KINASE YKOH"/>
    <property type="match status" value="1"/>
</dbReference>
<dbReference type="SUPFAM" id="SSF55874">
    <property type="entry name" value="ATPase domain of HSP90 chaperone/DNA topoisomerase II/histidine kinase"/>
    <property type="match status" value="1"/>
</dbReference>
<dbReference type="InterPro" id="IPR005467">
    <property type="entry name" value="His_kinase_dom"/>
</dbReference>
<evidence type="ECO:0000256" key="2">
    <source>
        <dbReference type="ARBA" id="ARBA00004370"/>
    </source>
</evidence>
<comment type="catalytic activity">
    <reaction evidence="1">
        <text>ATP + protein L-histidine = ADP + protein N-phospho-L-histidine.</text>
        <dbReference type="EC" id="2.7.13.3"/>
    </reaction>
</comment>
<dbReference type="InterPro" id="IPR036097">
    <property type="entry name" value="HisK_dim/P_sf"/>
</dbReference>
<evidence type="ECO:0000256" key="5">
    <source>
        <dbReference type="ARBA" id="ARBA00022679"/>
    </source>
</evidence>
<sequence length="468" mass="51248">MRPRTARQARFSLRRRLVWQFVALSGLLVLALFFAVRFAAERASRASQDAILEAAVISIGDGLRAVDEGLELDLPYATFSMLGAMGDERVFYSLTTKERLITGYDNLPLPPEIPGDLSPVFWDADYRGNRLRMAAISRRVLVDAQVEEITVTLGQTRYGQAAIARETARSSVWIGLGFFMLALPLALWAARAVIRPVDRLAEAVARRGPHDLRPVRHPAPRELLPLVGALNGFIARLRGALALAETFIFEAAHRIRTPLSLVRTEAEIALAETTDEATRQRLRRMVRAIGESSRSASQILDHAMVLYRSDQFSAAPVDFAALSGAVLRSIRPVAEMREIEIHVEGLASPCLVPGDERMIEVALRNILDNALKYSRAEGEVHLSLIRHDGMAELSVLDEGRGLGPGDEDLTARFRRGSNVGDIVGSGLGLTIVNEVAVAHGGRFILKSRPERGTCARLSLPLSDPSSSS</sequence>
<keyword evidence="6" id="KW-0812">Transmembrane</keyword>
<protein>
    <recommendedName>
        <fullName evidence="3">histidine kinase</fullName>
        <ecNumber evidence="3">2.7.13.3</ecNumber>
    </recommendedName>
</protein>